<feature type="region of interest" description="Disordered" evidence="1">
    <location>
        <begin position="546"/>
        <end position="566"/>
    </location>
</feature>
<protein>
    <recommendedName>
        <fullName evidence="4">Protein TIME FOR COFFEE</fullName>
    </recommendedName>
</protein>
<feature type="region of interest" description="Disordered" evidence="1">
    <location>
        <begin position="1022"/>
        <end position="1046"/>
    </location>
</feature>
<feature type="compositionally biased region" description="Basic and acidic residues" evidence="1">
    <location>
        <begin position="354"/>
        <end position="364"/>
    </location>
</feature>
<name>A0A6A4L9N4_9ERIC</name>
<proteinExistence type="predicted"/>
<reference evidence="2 3" key="1">
    <citation type="journal article" date="2019" name="Genome Biol. Evol.">
        <title>The Rhododendron genome and chromosomal organization provide insight into shared whole-genome duplications across the heath family (Ericaceae).</title>
        <authorList>
            <person name="Soza V.L."/>
            <person name="Lindsley D."/>
            <person name="Waalkes A."/>
            <person name="Ramage E."/>
            <person name="Patwardhan R.P."/>
            <person name="Burton J.N."/>
            <person name="Adey A."/>
            <person name="Kumar A."/>
            <person name="Qiu R."/>
            <person name="Shendure J."/>
            <person name="Hall B."/>
        </authorList>
    </citation>
    <scope>NUCLEOTIDE SEQUENCE [LARGE SCALE GENOMIC DNA]</scope>
    <source>
        <strain evidence="2">RSF 1966-606</strain>
    </source>
</reference>
<feature type="compositionally biased region" description="Low complexity" evidence="1">
    <location>
        <begin position="1177"/>
        <end position="1197"/>
    </location>
</feature>
<evidence type="ECO:0000256" key="1">
    <source>
        <dbReference type="SAM" id="MobiDB-lite"/>
    </source>
</evidence>
<feature type="compositionally biased region" description="Polar residues" evidence="1">
    <location>
        <begin position="333"/>
        <end position="342"/>
    </location>
</feature>
<feature type="compositionally biased region" description="Basic and acidic residues" evidence="1">
    <location>
        <begin position="396"/>
        <end position="428"/>
    </location>
</feature>
<feature type="region of interest" description="Disordered" evidence="1">
    <location>
        <begin position="264"/>
        <end position="514"/>
    </location>
</feature>
<dbReference type="OrthoDB" id="784889at2759"/>
<keyword evidence="3" id="KW-1185">Reference proteome</keyword>
<feature type="compositionally biased region" description="Polar residues" evidence="1">
    <location>
        <begin position="179"/>
        <end position="200"/>
    </location>
</feature>
<feature type="region of interest" description="Disordered" evidence="1">
    <location>
        <begin position="1090"/>
        <end position="1302"/>
    </location>
</feature>
<feature type="compositionally biased region" description="Basic and acidic residues" evidence="1">
    <location>
        <begin position="483"/>
        <end position="514"/>
    </location>
</feature>
<feature type="compositionally biased region" description="Polar residues" evidence="1">
    <location>
        <begin position="289"/>
        <end position="302"/>
    </location>
</feature>
<feature type="compositionally biased region" description="Low complexity" evidence="1">
    <location>
        <begin position="1232"/>
        <end position="1260"/>
    </location>
</feature>
<dbReference type="InterPro" id="IPR039317">
    <property type="entry name" value="TIC"/>
</dbReference>
<comment type="caution">
    <text evidence="2">The sequence shown here is derived from an EMBL/GenBank/DDBJ whole genome shotgun (WGS) entry which is preliminary data.</text>
</comment>
<feature type="region of interest" description="Disordered" evidence="1">
    <location>
        <begin position="809"/>
        <end position="837"/>
    </location>
</feature>
<feature type="region of interest" description="Disordered" evidence="1">
    <location>
        <begin position="1396"/>
        <end position="1417"/>
    </location>
</feature>
<feature type="compositionally biased region" description="Basic and acidic residues" evidence="1">
    <location>
        <begin position="442"/>
        <end position="451"/>
    </location>
</feature>
<feature type="compositionally biased region" description="Low complexity" evidence="1">
    <location>
        <begin position="907"/>
        <end position="950"/>
    </location>
</feature>
<feature type="compositionally biased region" description="Polar residues" evidence="1">
    <location>
        <begin position="1118"/>
        <end position="1136"/>
    </location>
</feature>
<feature type="compositionally biased region" description="Low complexity" evidence="1">
    <location>
        <begin position="816"/>
        <end position="837"/>
    </location>
</feature>
<feature type="compositionally biased region" description="Basic and acidic residues" evidence="1">
    <location>
        <begin position="47"/>
        <end position="64"/>
    </location>
</feature>
<evidence type="ECO:0000313" key="3">
    <source>
        <dbReference type="Proteomes" id="UP000428333"/>
    </source>
</evidence>
<gene>
    <name evidence="2" type="ORF">C3L33_14920</name>
</gene>
<dbReference type="PANTHER" id="PTHR34798">
    <property type="entry name" value="PROTEIN TIME FOR COFFEE"/>
    <property type="match status" value="1"/>
</dbReference>
<feature type="region of interest" description="Disordered" evidence="1">
    <location>
        <begin position="904"/>
        <end position="988"/>
    </location>
</feature>
<feature type="compositionally biased region" description="Low complexity" evidence="1">
    <location>
        <begin position="303"/>
        <end position="321"/>
    </location>
</feature>
<evidence type="ECO:0000313" key="2">
    <source>
        <dbReference type="EMBL" id="KAE9453154.1"/>
    </source>
</evidence>
<feature type="compositionally biased region" description="Polar residues" evidence="1">
    <location>
        <begin position="1261"/>
        <end position="1295"/>
    </location>
</feature>
<sequence length="1417" mass="150855">MDRNREARKSTMAASANGLSRRRHRTNSLRDSPEEDGGAMELTEATARLRDRGVKKDRDRERLSRNRKRRGGGDRLSGVGEESSEESVNDDEEDDYDDERVGGGGGMRMYPPTAPSSNQPPAAALGNNNHNQYVNRKSFPPAVVTANVVRPGWKPADQVIGFTVPRKARSASGKRPQECSISGSGVGTEQINRQTSTSPVRLTPSPAPVSPPSSSNASVRKKMKPNNNNNGLKPRPPKSASKPASSNPEELEIEIAEVLYGMMTQSHNNSSSKKDVVGSDSVSLDAREMNNNSNKSRVSSPISNSTSQLPQNSSSSAAPLSAVAPKRKRPRQVSDNLGSSFSVRHGPISSMTKVEVDLPPKKEISSPNVGSAAENGGVPLDFAISQVGPPPSELPDSSRDVGPAKEEAAVTSPKKESSAVRPDNDREIATVTKAEPTISTFESKREEKFEIDLMAPPPQMRSSPEREGEINFGAVLEQKPLTRNKEGENAVKSGREEAVNAEPEQKRAKVTVEEGESERKPVLVNKERKINLQLDLEKHERDVKLNPDVHKPQQQQQPKPVKDELPHSEKIGRLKISIGENLFQWVLLIQWVFPNLASDSFLEFRVLRLSLKQSVLAQSGSVPLPMSVASWPGGLPPMGTYMAPLRGVVSMDGNTVSPAPIQPLFSHPRPKRCATHCYIARNIHYLQQFMKMNPFWPPAAGSAASLFGAKPCNLNLMPSAELQGNNAGKILNSVQEKGQGLSIFPGQSAKDKGSQANNIADAQRKQQQIMLQQALPPGAPSNILHGPAFIFPLNQQQAAAAAAAASIRPGSVKPPTSSGNVAASTASTSASVSGSTTAPPAATAVTFSYPNMPLPASETQFLAILQNNTYPFPIPSVGAPPTYRGTQAQAMPFFNGSFYSSQMMHPAQLQQQQQQQQLSAQQQNTSSGSSSSQKHLHSQQQQQQRPQGSSGNNLHNFPAPKKTNHHMPNAEVGGEDSPSTADSRVSRASKGVYSQNFAAMPMPIHTQNFALMSPAPLSVLGGAASGGGNQGEKKQQQQQQQGLKAGVESITPQTFAMSFGSMSGVDMSSVAQNHAIQMMAAAQAAHQKKNFRVSEEAKTASAVGDSSTNPDEEKKNSTVKPPSTVGPQSIVFSRTDQNLVQNSSSSPSQSHQWKNSLKTASQVPSTTSSLKNPPPQQQNRTQHNQTQISFGGTQKQATPPPPQGQQAANSHQAPSPPMAVGSPTTSSISKGASASPRTTTTPASAASRSAQPSALSSQPPKNSASVGSRNVSSVLSNSHVTNSHVTSFSNTSAKPQMQQQQQQMFISHFMQNQAANQPPFYLQRRNLEQSKPVSSATSSSTGMLSLCSPATGSNASTSDAKAVAASATSAAASNLKGGVSPSQGILHSAAPPGFSYVHAVPSTGQVKPAEQKQPAGE</sequence>
<organism evidence="2 3">
    <name type="scientific">Rhododendron williamsianum</name>
    <dbReference type="NCBI Taxonomy" id="262921"/>
    <lineage>
        <taxon>Eukaryota</taxon>
        <taxon>Viridiplantae</taxon>
        <taxon>Streptophyta</taxon>
        <taxon>Embryophyta</taxon>
        <taxon>Tracheophyta</taxon>
        <taxon>Spermatophyta</taxon>
        <taxon>Magnoliopsida</taxon>
        <taxon>eudicotyledons</taxon>
        <taxon>Gunneridae</taxon>
        <taxon>Pentapetalae</taxon>
        <taxon>asterids</taxon>
        <taxon>Ericales</taxon>
        <taxon>Ericaceae</taxon>
        <taxon>Ericoideae</taxon>
        <taxon>Rhodoreae</taxon>
        <taxon>Rhododendron</taxon>
    </lineage>
</organism>
<dbReference type="PANTHER" id="PTHR34798:SF2">
    <property type="entry name" value="PROTEIN TIME FOR COFFEE"/>
    <property type="match status" value="1"/>
</dbReference>
<feature type="compositionally biased region" description="Polar residues" evidence="1">
    <location>
        <begin position="115"/>
        <end position="135"/>
    </location>
</feature>
<feature type="non-terminal residue" evidence="2">
    <location>
        <position position="1"/>
    </location>
</feature>
<feature type="region of interest" description="Disordered" evidence="1">
    <location>
        <begin position="164"/>
        <end position="250"/>
    </location>
</feature>
<feature type="compositionally biased region" description="Polar residues" evidence="1">
    <location>
        <begin position="754"/>
        <end position="765"/>
    </location>
</feature>
<feature type="compositionally biased region" description="Low complexity" evidence="1">
    <location>
        <begin position="1036"/>
        <end position="1046"/>
    </location>
</feature>
<accession>A0A6A4L9N4</accession>
<feature type="compositionally biased region" description="Acidic residues" evidence="1">
    <location>
        <begin position="82"/>
        <end position="98"/>
    </location>
</feature>
<feature type="region of interest" description="Disordered" evidence="1">
    <location>
        <begin position="746"/>
        <end position="765"/>
    </location>
</feature>
<feature type="compositionally biased region" description="Polar residues" evidence="1">
    <location>
        <begin position="1157"/>
        <end position="1171"/>
    </location>
</feature>
<dbReference type="EMBL" id="QEFC01002305">
    <property type="protein sequence ID" value="KAE9453154.1"/>
    <property type="molecule type" value="Genomic_DNA"/>
</dbReference>
<dbReference type="GO" id="GO:0005634">
    <property type="term" value="C:nucleus"/>
    <property type="evidence" value="ECO:0007669"/>
    <property type="project" value="TreeGrafter"/>
</dbReference>
<dbReference type="Proteomes" id="UP000428333">
    <property type="component" value="Linkage Group LG09"/>
</dbReference>
<evidence type="ECO:0008006" key="4">
    <source>
        <dbReference type="Google" id="ProtNLM"/>
    </source>
</evidence>
<feature type="region of interest" description="Disordered" evidence="1">
    <location>
        <begin position="1"/>
        <end position="136"/>
    </location>
</feature>
<dbReference type="GO" id="GO:0042752">
    <property type="term" value="P:regulation of circadian rhythm"/>
    <property type="evidence" value="ECO:0007669"/>
    <property type="project" value="InterPro"/>
</dbReference>
<feature type="compositionally biased region" description="Low complexity" evidence="1">
    <location>
        <begin position="1137"/>
        <end position="1156"/>
    </location>
</feature>